<dbReference type="EMBL" id="CATQJL010000305">
    <property type="protein sequence ID" value="CAJ0604000.1"/>
    <property type="molecule type" value="Genomic_DNA"/>
</dbReference>
<dbReference type="Proteomes" id="UP001176961">
    <property type="component" value="Unassembled WGS sequence"/>
</dbReference>
<evidence type="ECO:0000313" key="2">
    <source>
        <dbReference type="Proteomes" id="UP001176961"/>
    </source>
</evidence>
<sequence length="95" mass="11281">MSVQDIILAIENTQKTPYRRNRNTDRSLKLDDTVYRMHRKLLEKSPVLAMLANEYDRTLLKLDHLRAEQENFTPCGLNMALDWIYGKRIEFTPLE</sequence>
<reference evidence="1" key="1">
    <citation type="submission" date="2023-07" db="EMBL/GenBank/DDBJ databases">
        <authorList>
            <consortium name="CYATHOMIX"/>
        </authorList>
    </citation>
    <scope>NUCLEOTIDE SEQUENCE</scope>
    <source>
        <strain evidence="1">N/A</strain>
    </source>
</reference>
<organism evidence="1 2">
    <name type="scientific">Cylicocyclus nassatus</name>
    <name type="common">Nematode worm</name>
    <dbReference type="NCBI Taxonomy" id="53992"/>
    <lineage>
        <taxon>Eukaryota</taxon>
        <taxon>Metazoa</taxon>
        <taxon>Ecdysozoa</taxon>
        <taxon>Nematoda</taxon>
        <taxon>Chromadorea</taxon>
        <taxon>Rhabditida</taxon>
        <taxon>Rhabditina</taxon>
        <taxon>Rhabditomorpha</taxon>
        <taxon>Strongyloidea</taxon>
        <taxon>Strongylidae</taxon>
        <taxon>Cylicocyclus</taxon>
    </lineage>
</organism>
<gene>
    <name evidence="1" type="ORF">CYNAS_LOCUS15983</name>
</gene>
<name>A0AA36H4L5_CYLNA</name>
<dbReference type="AlphaFoldDB" id="A0AA36H4L5"/>
<feature type="non-terminal residue" evidence="1">
    <location>
        <position position="95"/>
    </location>
</feature>
<comment type="caution">
    <text evidence="1">The sequence shown here is derived from an EMBL/GenBank/DDBJ whole genome shotgun (WGS) entry which is preliminary data.</text>
</comment>
<keyword evidence="2" id="KW-1185">Reference proteome</keyword>
<proteinExistence type="predicted"/>
<evidence type="ECO:0000313" key="1">
    <source>
        <dbReference type="EMBL" id="CAJ0604000.1"/>
    </source>
</evidence>
<protein>
    <submittedName>
        <fullName evidence="1">Uncharacterized protein</fullName>
    </submittedName>
</protein>
<accession>A0AA36H4L5</accession>